<name>U9T638_RHIID</name>
<dbReference type="EMBL" id="KI298472">
    <property type="protein sequence ID" value="ERZ98830.1"/>
    <property type="molecule type" value="Genomic_DNA"/>
</dbReference>
<reference evidence="1" key="1">
    <citation type="submission" date="2013-07" db="EMBL/GenBank/DDBJ databases">
        <title>The genome of an arbuscular mycorrhizal fungus provides insights into the evolution of the oldest plant symbiosis.</title>
        <authorList>
            <consortium name="DOE Joint Genome Institute"/>
            <person name="Tisserant E."/>
            <person name="Malbreil M."/>
            <person name="Kuo A."/>
            <person name="Kohler A."/>
            <person name="Symeonidi A."/>
            <person name="Balestrini R."/>
            <person name="Charron P."/>
            <person name="Duensing N."/>
            <person name="Frei-dit-Frey N."/>
            <person name="Gianinazzi-Pearson V."/>
            <person name="Gilbert B."/>
            <person name="Handa Y."/>
            <person name="Hijri M."/>
            <person name="Kaul R."/>
            <person name="Kawaguchi M."/>
            <person name="Krajinski F."/>
            <person name="Lammers P."/>
            <person name="Lapierre D."/>
            <person name="Masclaux F.G."/>
            <person name="Murat C."/>
            <person name="Morin E."/>
            <person name="Ndikumana S."/>
            <person name="Pagni M."/>
            <person name="Petitpierre D."/>
            <person name="Requena N."/>
            <person name="Rosikiewicz P."/>
            <person name="Riley R."/>
            <person name="Saito K."/>
            <person name="San Clemente H."/>
            <person name="Shapiro H."/>
            <person name="van Tuinen D."/>
            <person name="Becard G."/>
            <person name="Bonfante P."/>
            <person name="Paszkowski U."/>
            <person name="Shachar-Hill Y."/>
            <person name="Young J.P."/>
            <person name="Sanders I.R."/>
            <person name="Henrissat B."/>
            <person name="Rensing S.A."/>
            <person name="Grigoriev I.V."/>
            <person name="Corradi N."/>
            <person name="Roux C."/>
            <person name="Martin F."/>
        </authorList>
    </citation>
    <scope>NUCLEOTIDE SEQUENCE</scope>
    <source>
        <strain evidence="1">DAOM 197198</strain>
    </source>
</reference>
<gene>
    <name evidence="1" type="ORF">GLOINDRAFT_10151</name>
</gene>
<organism evidence="1">
    <name type="scientific">Rhizophagus irregularis (strain DAOM 181602 / DAOM 197198 / MUCL 43194)</name>
    <name type="common">Arbuscular mycorrhizal fungus</name>
    <name type="synonym">Glomus intraradices</name>
    <dbReference type="NCBI Taxonomy" id="747089"/>
    <lineage>
        <taxon>Eukaryota</taxon>
        <taxon>Fungi</taxon>
        <taxon>Fungi incertae sedis</taxon>
        <taxon>Mucoromycota</taxon>
        <taxon>Glomeromycotina</taxon>
        <taxon>Glomeromycetes</taxon>
        <taxon>Glomerales</taxon>
        <taxon>Glomeraceae</taxon>
        <taxon>Rhizophagus</taxon>
    </lineage>
</organism>
<sequence length="80" mass="9099">MVLNYTLVCTYKPVLNKKPVRRKNELKPGCIGEDRVESDFGFFGHEESSLEDDDSSSSNRREQSKICKCEWDNTGLVVVA</sequence>
<accession>U9T638</accession>
<evidence type="ECO:0000313" key="1">
    <source>
        <dbReference type="EMBL" id="ERZ98830.1"/>
    </source>
</evidence>
<dbReference type="HOGENOM" id="CLU_2590999_0_0_1"/>
<proteinExistence type="predicted"/>
<dbReference type="AlphaFoldDB" id="U9T638"/>
<protein>
    <submittedName>
        <fullName evidence="1">Uncharacterized protein</fullName>
    </submittedName>
</protein>